<dbReference type="InterPro" id="IPR036498">
    <property type="entry name" value="Nfu/NifU_N_sf"/>
</dbReference>
<dbReference type="Pfam" id="PF01106">
    <property type="entry name" value="NifU"/>
    <property type="match status" value="1"/>
</dbReference>
<dbReference type="InterPro" id="IPR014824">
    <property type="entry name" value="Nfu/NifU_N"/>
</dbReference>
<dbReference type="EMBL" id="LS423452">
    <property type="protein sequence ID" value="SPS06927.1"/>
    <property type="molecule type" value="Genomic_DNA"/>
</dbReference>
<dbReference type="Gene3D" id="3.30.1370.70">
    <property type="entry name" value="Scaffold protein Nfu/NifU, N-terminal domain"/>
    <property type="match status" value="1"/>
</dbReference>
<accession>A0A2X0QZE6</accession>
<gene>
    <name evidence="3" type="ORF">NITFAB_2524</name>
</gene>
<evidence type="ECO:0000259" key="2">
    <source>
        <dbReference type="SMART" id="SM00932"/>
    </source>
</evidence>
<comment type="similarity">
    <text evidence="1">Belongs to the NifU family.</text>
</comment>
<dbReference type="InterPro" id="IPR034904">
    <property type="entry name" value="FSCA_dom_sf"/>
</dbReference>
<protein>
    <submittedName>
        <fullName evidence="3">Nitrogen-fixing NifU-like protein</fullName>
    </submittedName>
</protein>
<dbReference type="GO" id="GO:0016226">
    <property type="term" value="P:iron-sulfur cluster assembly"/>
    <property type="evidence" value="ECO:0007669"/>
    <property type="project" value="InterPro"/>
</dbReference>
<dbReference type="PANTHER" id="PTHR11178:SF1">
    <property type="entry name" value="NFU1 IRON-SULFUR CLUSTER SCAFFOLD HOMOLOG, MITOCHONDRIAL"/>
    <property type="match status" value="1"/>
</dbReference>
<organism evidence="3">
    <name type="scientific">Candidatus Nitrotoga fabula</name>
    <dbReference type="NCBI Taxonomy" id="2182327"/>
    <lineage>
        <taxon>Bacteria</taxon>
        <taxon>Pseudomonadati</taxon>
        <taxon>Pseudomonadota</taxon>
        <taxon>Betaproteobacteria</taxon>
        <taxon>Nitrosomonadales</taxon>
        <taxon>Gallionellaceae</taxon>
        <taxon>Candidatus Nitrotoga</taxon>
    </lineage>
</organism>
<name>A0A2X0QZE6_9PROT</name>
<sequence>MKMPKIAEIEDTPNPNAVKFLLREPITWGISRSYDNAEEAKEDPLAAALFAIEHVTNVFYVDKCVTITQDGKAHWPQLARLIAVPLREAPAAEASSEALVAAAAVVIAGLSPEDQERFDKINAMLDEKIRPYLRSDGGDLHVVGFSGNFLSVHLQGACGSCPSSISTTLISITNLLRTIEPEIEILSV</sequence>
<proteinExistence type="inferred from homology"/>
<reference evidence="3" key="1">
    <citation type="submission" date="2018-05" db="EMBL/GenBank/DDBJ databases">
        <authorList>
            <person name="Lanie J.A."/>
            <person name="Ng W.-L."/>
            <person name="Kazmierczak K.M."/>
            <person name="Andrzejewski T.M."/>
            <person name="Davidsen T.M."/>
            <person name="Wayne K.J."/>
            <person name="Tettelin H."/>
            <person name="Glass J.I."/>
            <person name="Rusch D."/>
            <person name="Podicherti R."/>
            <person name="Tsui H.-C.T."/>
            <person name="Winkler M.E."/>
        </authorList>
    </citation>
    <scope>NUCLEOTIDE SEQUENCE</scope>
    <source>
        <strain evidence="3">KNB</strain>
    </source>
</reference>
<dbReference type="GO" id="GO:0005506">
    <property type="term" value="F:iron ion binding"/>
    <property type="evidence" value="ECO:0007669"/>
    <property type="project" value="InterPro"/>
</dbReference>
<dbReference type="SMART" id="SM00932">
    <property type="entry name" value="Nfu_N"/>
    <property type="match status" value="1"/>
</dbReference>
<dbReference type="PIRSF" id="PIRSF036773">
    <property type="entry name" value="HIRIP5"/>
    <property type="match status" value="1"/>
</dbReference>
<dbReference type="GO" id="GO:0051536">
    <property type="term" value="F:iron-sulfur cluster binding"/>
    <property type="evidence" value="ECO:0007669"/>
    <property type="project" value="InterPro"/>
</dbReference>
<dbReference type="AlphaFoldDB" id="A0A2X0QZE6"/>
<feature type="domain" description="Scaffold protein Nfu/NifU N-terminal" evidence="2">
    <location>
        <begin position="7"/>
        <end position="93"/>
    </location>
</feature>
<dbReference type="SUPFAM" id="SSF117916">
    <property type="entry name" value="Fe-S cluster assembly (FSCA) domain-like"/>
    <property type="match status" value="1"/>
</dbReference>
<dbReference type="InterPro" id="IPR001075">
    <property type="entry name" value="NIF_FeS_clus_asmbl_NifU_C"/>
</dbReference>
<dbReference type="SUPFAM" id="SSF110836">
    <property type="entry name" value="Hypothetical protein SAV1430"/>
    <property type="match status" value="1"/>
</dbReference>
<dbReference type="InterPro" id="IPR035433">
    <property type="entry name" value="NFU1-like"/>
</dbReference>
<evidence type="ECO:0000313" key="3">
    <source>
        <dbReference type="EMBL" id="SPS06927.1"/>
    </source>
</evidence>
<evidence type="ECO:0000256" key="1">
    <source>
        <dbReference type="ARBA" id="ARBA00006420"/>
    </source>
</evidence>
<dbReference type="Pfam" id="PF08712">
    <property type="entry name" value="Nfu_N"/>
    <property type="match status" value="1"/>
</dbReference>
<dbReference type="PANTHER" id="PTHR11178">
    <property type="entry name" value="IRON-SULFUR CLUSTER SCAFFOLD PROTEIN NFU-RELATED"/>
    <property type="match status" value="1"/>
</dbReference>
<dbReference type="Gene3D" id="3.30.300.130">
    <property type="entry name" value="Fe-S cluster assembly (FSCA)"/>
    <property type="match status" value="1"/>
</dbReference>